<keyword evidence="2 6" id="KW-0812">Transmembrane</keyword>
<evidence type="ECO:0000256" key="4">
    <source>
        <dbReference type="ARBA" id="ARBA00023136"/>
    </source>
</evidence>
<feature type="transmembrane region" description="Helical" evidence="6">
    <location>
        <begin position="385"/>
        <end position="403"/>
    </location>
</feature>
<feature type="transmembrane region" description="Helical" evidence="6">
    <location>
        <begin position="255"/>
        <end position="276"/>
    </location>
</feature>
<gene>
    <name evidence="7" type="ORF">HYH03_000662</name>
</gene>
<evidence type="ECO:0000256" key="1">
    <source>
        <dbReference type="ARBA" id="ARBA00004141"/>
    </source>
</evidence>
<dbReference type="GO" id="GO:0098852">
    <property type="term" value="C:lytic vacuole membrane"/>
    <property type="evidence" value="ECO:0007669"/>
    <property type="project" value="UniProtKB-ARBA"/>
</dbReference>
<feature type="compositionally biased region" description="Basic residues" evidence="5">
    <location>
        <begin position="131"/>
        <end position="145"/>
    </location>
</feature>
<name>A0A835YPG4_9CHLO</name>
<comment type="subcellular location">
    <subcellularLocation>
        <location evidence="1">Membrane</location>
        <topology evidence="1">Multi-pass membrane protein</topology>
    </subcellularLocation>
</comment>
<protein>
    <submittedName>
        <fullName evidence="7">Uncharacterized protein</fullName>
    </submittedName>
</protein>
<feature type="compositionally biased region" description="Polar residues" evidence="5">
    <location>
        <begin position="156"/>
        <end position="165"/>
    </location>
</feature>
<dbReference type="PANTHER" id="PTHR16201">
    <property type="entry name" value="SEVEN TRANSMEMBRANE PROTEIN 1-RELATED"/>
    <property type="match status" value="1"/>
</dbReference>
<organism evidence="7 8">
    <name type="scientific">Edaphochlamys debaryana</name>
    <dbReference type="NCBI Taxonomy" id="47281"/>
    <lineage>
        <taxon>Eukaryota</taxon>
        <taxon>Viridiplantae</taxon>
        <taxon>Chlorophyta</taxon>
        <taxon>core chlorophytes</taxon>
        <taxon>Chlorophyceae</taxon>
        <taxon>CS clade</taxon>
        <taxon>Chlamydomonadales</taxon>
        <taxon>Chlamydomonadales incertae sedis</taxon>
        <taxon>Edaphochlamys</taxon>
    </lineage>
</organism>
<evidence type="ECO:0000256" key="6">
    <source>
        <dbReference type="SAM" id="Phobius"/>
    </source>
</evidence>
<evidence type="ECO:0000313" key="8">
    <source>
        <dbReference type="Proteomes" id="UP000612055"/>
    </source>
</evidence>
<dbReference type="InterPro" id="IPR006603">
    <property type="entry name" value="PQ-loop_rpt"/>
</dbReference>
<feature type="transmembrane region" description="Helical" evidence="6">
    <location>
        <begin position="71"/>
        <end position="92"/>
    </location>
</feature>
<keyword evidence="3 6" id="KW-1133">Transmembrane helix</keyword>
<evidence type="ECO:0000256" key="5">
    <source>
        <dbReference type="SAM" id="MobiDB-lite"/>
    </source>
</evidence>
<evidence type="ECO:0000256" key="3">
    <source>
        <dbReference type="ARBA" id="ARBA00022989"/>
    </source>
</evidence>
<dbReference type="InterPro" id="IPR051415">
    <property type="entry name" value="LAAT-1"/>
</dbReference>
<feature type="region of interest" description="Disordered" evidence="5">
    <location>
        <begin position="196"/>
        <end position="218"/>
    </location>
</feature>
<dbReference type="Gene3D" id="1.20.1280.290">
    <property type="match status" value="2"/>
</dbReference>
<keyword evidence="4 6" id="KW-0472">Membrane</keyword>
<feature type="region of interest" description="Disordered" evidence="5">
    <location>
        <begin position="131"/>
        <end position="165"/>
    </location>
</feature>
<feature type="transmembrane region" description="Helical" evidence="6">
    <location>
        <begin position="346"/>
        <end position="364"/>
    </location>
</feature>
<reference evidence="7" key="1">
    <citation type="journal article" date="2020" name="bioRxiv">
        <title>Comparative genomics of Chlamydomonas.</title>
        <authorList>
            <person name="Craig R.J."/>
            <person name="Hasan A.R."/>
            <person name="Ness R.W."/>
            <person name="Keightley P.D."/>
        </authorList>
    </citation>
    <scope>NUCLEOTIDE SEQUENCE</scope>
    <source>
        <strain evidence="7">CCAP 11/70</strain>
    </source>
</reference>
<feature type="region of interest" description="Disordered" evidence="5">
    <location>
        <begin position="490"/>
        <end position="512"/>
    </location>
</feature>
<evidence type="ECO:0000256" key="2">
    <source>
        <dbReference type="ARBA" id="ARBA00022692"/>
    </source>
</evidence>
<feature type="region of interest" description="Disordered" evidence="5">
    <location>
        <begin position="444"/>
        <end position="468"/>
    </location>
</feature>
<feature type="transmembrane region" description="Helical" evidence="6">
    <location>
        <begin position="39"/>
        <end position="59"/>
    </location>
</feature>
<dbReference type="FunFam" id="1.20.1280.290:FF:000009">
    <property type="entry name" value="PQ loop repeat family protein"/>
    <property type="match status" value="1"/>
</dbReference>
<dbReference type="OrthoDB" id="8048523at2759"/>
<accession>A0A835YPG4</accession>
<dbReference type="SMART" id="SM00679">
    <property type="entry name" value="CTNS"/>
    <property type="match status" value="2"/>
</dbReference>
<evidence type="ECO:0000313" key="7">
    <source>
        <dbReference type="EMBL" id="KAG2502175.1"/>
    </source>
</evidence>
<dbReference type="AlphaFoldDB" id="A0A835YPG4"/>
<dbReference type="EMBL" id="JAEHOE010000001">
    <property type="protein sequence ID" value="KAG2502175.1"/>
    <property type="molecule type" value="Genomic_DNA"/>
</dbReference>
<dbReference type="PANTHER" id="PTHR16201:SF34">
    <property type="entry name" value="LYSOSOMAL AMINO ACID TRANSPORTER 1"/>
    <property type="match status" value="1"/>
</dbReference>
<comment type="caution">
    <text evidence="7">The sequence shown here is derived from an EMBL/GenBank/DDBJ whole genome shotgun (WGS) entry which is preliminary data.</text>
</comment>
<proteinExistence type="predicted"/>
<feature type="transmembrane region" description="Helical" evidence="6">
    <location>
        <begin position="98"/>
        <end position="119"/>
    </location>
</feature>
<feature type="transmembrane region" description="Helical" evidence="6">
    <location>
        <begin position="415"/>
        <end position="433"/>
    </location>
</feature>
<keyword evidence="8" id="KW-1185">Reference proteome</keyword>
<dbReference type="GO" id="GO:0015174">
    <property type="term" value="F:basic amino acid transmembrane transporter activity"/>
    <property type="evidence" value="ECO:0007669"/>
    <property type="project" value="TreeGrafter"/>
</dbReference>
<dbReference type="Proteomes" id="UP000612055">
    <property type="component" value="Unassembled WGS sequence"/>
</dbReference>
<dbReference type="Pfam" id="PF04193">
    <property type="entry name" value="PQ-loop"/>
    <property type="match status" value="2"/>
</dbReference>
<sequence>MFGEHEGHFACDRPGAVPWIETYFHDCIYPGSTRDEVGFSLGLLSILIWLGAMLPQFISNIKNQSAEALSIWFLVEWFAGDTLNLLGCLIQGEQLPTTTLLAMYFVLVDVIMLLQYIYYGAVQARRKRLRAKHRRSRHHHHHHRANGGPGGGVTQAIGTGSSSRDNAGMGIGVYGTYSSESATPYTSTTNSPWVHPYPPAFGTGPGESSGASTPATTPMGRAPTTTIVARVTAAANGAAAGGGNAGAGRGWRSTVAAAAAGMGLVCVAVTALQHAAAPPLGLGLDGLAAQPHRRLLQAGAGELAAELSLSAGSLEGLEAGAGLGAGSGAGAGPVGEVKCSFLNCDVALVAGTVMGYLSTCFYLSSRVSQIRKNLERKCTDGLNKYMFIMTISANLCTGCSIVLRLRDAAQLRAQAPWLCGTFGTIALDVVLFYQAMTLASGSTGAAGGGGSHGHGHPGGGAHGHGHGNGSVQVAAAEVAAKLADLEQPLLGPAAEQESGAEGGADGAQAVRE</sequence>